<evidence type="ECO:0000313" key="1">
    <source>
        <dbReference type="EMBL" id="KAF9540087.1"/>
    </source>
</evidence>
<proteinExistence type="predicted"/>
<dbReference type="Proteomes" id="UP000780801">
    <property type="component" value="Unassembled WGS sequence"/>
</dbReference>
<evidence type="ECO:0000313" key="2">
    <source>
        <dbReference type="Proteomes" id="UP000780801"/>
    </source>
</evidence>
<dbReference type="InterPro" id="IPR011043">
    <property type="entry name" value="Gal_Oxase/kelch_b-propeller"/>
</dbReference>
<organism evidence="1 2">
    <name type="scientific">Lunasporangiospora selenospora</name>
    <dbReference type="NCBI Taxonomy" id="979761"/>
    <lineage>
        <taxon>Eukaryota</taxon>
        <taxon>Fungi</taxon>
        <taxon>Fungi incertae sedis</taxon>
        <taxon>Mucoromycota</taxon>
        <taxon>Mortierellomycotina</taxon>
        <taxon>Mortierellomycetes</taxon>
        <taxon>Mortierellales</taxon>
        <taxon>Mortierellaceae</taxon>
        <taxon>Lunasporangiospora</taxon>
    </lineage>
</organism>
<dbReference type="AlphaFoldDB" id="A0A9P6F1R1"/>
<sequence>MVLSADKSKLYLWDTYNSVISTYTIATNQWQNGTEPAGMGYKSRLAAALDPDTNIMYIPNGFYGTGGMVAYNANTGVSTSITTPTIPKDLSSYGLMWSTHRKSMLLYAGNNGSIVTFSELYEFNPATGSWTTLTASGVGPGALSGHCMVPAYGGT</sequence>
<dbReference type="Gene3D" id="2.120.10.80">
    <property type="entry name" value="Kelch-type beta propeller"/>
    <property type="match status" value="1"/>
</dbReference>
<feature type="non-terminal residue" evidence="1">
    <location>
        <position position="155"/>
    </location>
</feature>
<protein>
    <submittedName>
        <fullName evidence="1">Uncharacterized protein</fullName>
    </submittedName>
</protein>
<comment type="caution">
    <text evidence="1">The sequence shown here is derived from an EMBL/GenBank/DDBJ whole genome shotgun (WGS) entry which is preliminary data.</text>
</comment>
<reference evidence="1" key="1">
    <citation type="journal article" date="2020" name="Fungal Divers.">
        <title>Resolving the Mortierellaceae phylogeny through synthesis of multi-gene phylogenetics and phylogenomics.</title>
        <authorList>
            <person name="Vandepol N."/>
            <person name="Liber J."/>
            <person name="Desiro A."/>
            <person name="Na H."/>
            <person name="Kennedy M."/>
            <person name="Barry K."/>
            <person name="Grigoriev I.V."/>
            <person name="Miller A.N."/>
            <person name="O'Donnell K."/>
            <person name="Stajich J.E."/>
            <person name="Bonito G."/>
        </authorList>
    </citation>
    <scope>NUCLEOTIDE SEQUENCE</scope>
    <source>
        <strain evidence="1">KOD1015</strain>
    </source>
</reference>
<name>A0A9P6F1R1_9FUNG</name>
<dbReference type="EMBL" id="JAABOA010007572">
    <property type="protein sequence ID" value="KAF9540087.1"/>
    <property type="molecule type" value="Genomic_DNA"/>
</dbReference>
<accession>A0A9P6F1R1</accession>
<keyword evidence="2" id="KW-1185">Reference proteome</keyword>
<dbReference type="InterPro" id="IPR015915">
    <property type="entry name" value="Kelch-typ_b-propeller"/>
</dbReference>
<dbReference type="SUPFAM" id="SSF50965">
    <property type="entry name" value="Galactose oxidase, central domain"/>
    <property type="match status" value="1"/>
</dbReference>
<gene>
    <name evidence="1" type="ORF">BGW38_009888</name>
</gene>
<dbReference type="OrthoDB" id="2411185at2759"/>